<evidence type="ECO:0000259" key="1">
    <source>
        <dbReference type="Pfam" id="PF08667"/>
    </source>
</evidence>
<dbReference type="AlphaFoldDB" id="A0A087BHM5"/>
<sequence length="93" mass="10081">MNYLSLNKLAVSNIRALLGSRRESIEALAGATKIPLSTLKRRLLNKSPFTLEEIEQIAKHFAVAASDLISPSIAIPTLAAENTIPALAEREVK</sequence>
<comment type="caution">
    <text evidence="2">The sequence shown here is derived from an EMBL/GenBank/DDBJ whole genome shotgun (WGS) entry which is preliminary data.</text>
</comment>
<dbReference type="RefSeq" id="WP_032683692.1">
    <property type="nucleotide sequence ID" value="NZ_JGZA01000013.1"/>
</dbReference>
<dbReference type="EMBL" id="JGZA01000013">
    <property type="protein sequence ID" value="KFI70525.1"/>
    <property type="molecule type" value="Genomic_DNA"/>
</dbReference>
<accession>A0A087BHM5</accession>
<dbReference type="InterPro" id="IPR010982">
    <property type="entry name" value="Lambda_DNA-bd_dom_sf"/>
</dbReference>
<dbReference type="InterPro" id="IPR013975">
    <property type="entry name" value="Tscrpt_reg_BetR_N"/>
</dbReference>
<evidence type="ECO:0000313" key="2">
    <source>
        <dbReference type="EMBL" id="KFI70525.1"/>
    </source>
</evidence>
<dbReference type="InterPro" id="IPR001387">
    <property type="entry name" value="Cro/C1-type_HTH"/>
</dbReference>
<name>A0A087BHM5_BIFLN</name>
<dbReference type="Pfam" id="PF08667">
    <property type="entry name" value="BetR"/>
    <property type="match status" value="1"/>
</dbReference>
<organism evidence="2 3">
    <name type="scientific">Bifidobacterium longum subsp. suis</name>
    <dbReference type="NCBI Taxonomy" id="1695"/>
    <lineage>
        <taxon>Bacteria</taxon>
        <taxon>Bacillati</taxon>
        <taxon>Actinomycetota</taxon>
        <taxon>Actinomycetes</taxon>
        <taxon>Bifidobacteriales</taxon>
        <taxon>Bifidobacteriaceae</taxon>
        <taxon>Bifidobacterium</taxon>
    </lineage>
</organism>
<reference evidence="2 3" key="1">
    <citation type="submission" date="2014-03" db="EMBL/GenBank/DDBJ databases">
        <title>Genomics of Bifidobacteria.</title>
        <authorList>
            <person name="Ventura M."/>
            <person name="Milani C."/>
            <person name="Lugli G.A."/>
        </authorList>
    </citation>
    <scope>NUCLEOTIDE SEQUENCE [LARGE SCALE GENOMIC DNA]</scope>
    <source>
        <strain evidence="2 3">LMG 21814</strain>
    </source>
</reference>
<dbReference type="GO" id="GO:0003677">
    <property type="term" value="F:DNA binding"/>
    <property type="evidence" value="ECO:0007669"/>
    <property type="project" value="InterPro"/>
</dbReference>
<proteinExistence type="predicted"/>
<dbReference type="Proteomes" id="UP000029024">
    <property type="component" value="Unassembled WGS sequence"/>
</dbReference>
<dbReference type="SUPFAM" id="SSF47413">
    <property type="entry name" value="lambda repressor-like DNA-binding domains"/>
    <property type="match status" value="1"/>
</dbReference>
<dbReference type="Gene3D" id="1.10.260.40">
    <property type="entry name" value="lambda repressor-like DNA-binding domains"/>
    <property type="match status" value="1"/>
</dbReference>
<protein>
    <recommendedName>
        <fullName evidence="1">Transcription regulator BetR N-terminal domain-containing protein</fullName>
    </recommendedName>
</protein>
<evidence type="ECO:0000313" key="3">
    <source>
        <dbReference type="Proteomes" id="UP000029024"/>
    </source>
</evidence>
<feature type="domain" description="Transcription regulator BetR N-terminal" evidence="1">
    <location>
        <begin position="21"/>
        <end position="69"/>
    </location>
</feature>
<gene>
    <name evidence="2" type="ORF">BLSS_1821</name>
</gene>
<dbReference type="CDD" id="cd00093">
    <property type="entry name" value="HTH_XRE"/>
    <property type="match status" value="1"/>
</dbReference>